<evidence type="ECO:0000256" key="1">
    <source>
        <dbReference type="SAM" id="Phobius"/>
    </source>
</evidence>
<keyword evidence="1" id="KW-1133">Transmembrane helix</keyword>
<accession>A0A7S1PHJ9</accession>
<sequence>MMKMMIWIPIGCFDVGVGSERGEFAAVCMNEQQCIVVVLLLLRRRRRSMLLYRSFFASVCLPACQKGFSLSSPFLSLAPSPNKNSPHHKSHPTVSLLVSRFFFFLLLVGHVCCWGNGKGFIMWCRERERERGGG</sequence>
<gene>
    <name evidence="2" type="ORF">PCOS0759_LOCUS8302</name>
</gene>
<evidence type="ECO:0008006" key="3">
    <source>
        <dbReference type="Google" id="ProtNLM"/>
    </source>
</evidence>
<feature type="transmembrane region" description="Helical" evidence="1">
    <location>
        <begin position="50"/>
        <end position="68"/>
    </location>
</feature>
<feature type="transmembrane region" description="Helical" evidence="1">
    <location>
        <begin position="101"/>
        <end position="121"/>
    </location>
</feature>
<reference evidence="2" key="1">
    <citation type="submission" date="2021-01" db="EMBL/GenBank/DDBJ databases">
        <authorList>
            <person name="Corre E."/>
            <person name="Pelletier E."/>
            <person name="Niang G."/>
            <person name="Scheremetjew M."/>
            <person name="Finn R."/>
            <person name="Kale V."/>
            <person name="Holt S."/>
            <person name="Cochrane G."/>
            <person name="Meng A."/>
            <person name="Brown T."/>
            <person name="Cohen L."/>
        </authorList>
    </citation>
    <scope>NUCLEOTIDE SEQUENCE</scope>
    <source>
        <strain evidence="2">WS</strain>
    </source>
</reference>
<keyword evidence="1" id="KW-0812">Transmembrane</keyword>
<organism evidence="2">
    <name type="scientific">Percolomonas cosmopolitus</name>
    <dbReference type="NCBI Taxonomy" id="63605"/>
    <lineage>
        <taxon>Eukaryota</taxon>
        <taxon>Discoba</taxon>
        <taxon>Heterolobosea</taxon>
        <taxon>Tetramitia</taxon>
        <taxon>Eutetramitia</taxon>
        <taxon>Percolomonadidae</taxon>
        <taxon>Percolomonas</taxon>
    </lineage>
</organism>
<proteinExistence type="predicted"/>
<dbReference type="EMBL" id="HBGD01010110">
    <property type="protein sequence ID" value="CAD9085048.1"/>
    <property type="molecule type" value="Transcribed_RNA"/>
</dbReference>
<dbReference type="AlphaFoldDB" id="A0A7S1PHJ9"/>
<name>A0A7S1PHJ9_9EUKA</name>
<protein>
    <recommendedName>
        <fullName evidence="3">Transmembrane protein</fullName>
    </recommendedName>
</protein>
<keyword evidence="1" id="KW-0472">Membrane</keyword>
<evidence type="ECO:0000313" key="2">
    <source>
        <dbReference type="EMBL" id="CAD9085048.1"/>
    </source>
</evidence>